<dbReference type="InterPro" id="IPR050211">
    <property type="entry name" value="FOX_domain-containing"/>
</dbReference>
<dbReference type="OrthoDB" id="10029558at2759"/>
<dbReference type="GO" id="GO:0000981">
    <property type="term" value="F:DNA-binding transcription factor activity, RNA polymerase II-specific"/>
    <property type="evidence" value="ECO:0007669"/>
    <property type="project" value="TreeGrafter"/>
</dbReference>
<dbReference type="GO" id="GO:0030154">
    <property type="term" value="P:cell differentiation"/>
    <property type="evidence" value="ECO:0007669"/>
    <property type="project" value="TreeGrafter"/>
</dbReference>
<evidence type="ECO:0000313" key="4">
    <source>
        <dbReference type="EMBL" id="KMZ07151.1"/>
    </source>
</evidence>
<dbReference type="CDD" id="cd00059">
    <property type="entry name" value="FH_FOX"/>
    <property type="match status" value="1"/>
</dbReference>
<dbReference type="PANTHER" id="PTHR11829:SF402">
    <property type="entry name" value="FORK HEAD DOMAIN-CONTAINING PROTEIN FD3-RELATED"/>
    <property type="match status" value="1"/>
</dbReference>
<feature type="DNA-binding region" description="Fork-head" evidence="2">
    <location>
        <begin position="146"/>
        <end position="217"/>
    </location>
</feature>
<dbReference type="Proteomes" id="UP000035880">
    <property type="component" value="Chromosome 4"/>
</dbReference>
<evidence type="ECO:0000256" key="2">
    <source>
        <dbReference type="PROSITE-ProRule" id="PRU00089"/>
    </source>
</evidence>
<dbReference type="GO" id="GO:0000978">
    <property type="term" value="F:RNA polymerase II cis-regulatory region sequence-specific DNA binding"/>
    <property type="evidence" value="ECO:0007669"/>
    <property type="project" value="TreeGrafter"/>
</dbReference>
<name>A0A0J9US70_DROSI</name>
<sequence length="443" mass="51947">MSYHITSSAKRNVTLQSCMEENSFSQEAEDSDEERELTNLNWLLRNQNLTWPKTIDYNPTDILNSKRNAEPTHKSRDHDKHIKMFYSTRERTDKISHIILGANAQKSITKRPTASERFETFVNKVKRDLTEYEKLASKYETDVTEKPPFNYSHIIGMAMLQNGRITLQQLCSWIEAKFAFFRVRKKWNNSIRHNLSLHHCFRNRKREERGKGGYWELGVDPKKCDRKRIRNRKIFHPTENQTAKFQYEHLTEIQQANSARQNHARFVQKSKTRSLPEKSEANIFNIVPHEEPNIADKNDEQRQLRRINKEDILKKKSELDTIISSTESFLTEPQNLNCFFSNKTDTTNTPIPAEKNFCTFNNFYSEMTPVLASNSNIVEDQNVSNDVSCPSHACNITINYDYTNFQPIVDSIAEQFQCLHDSAEYDRNDDILENLLDVCVTHY</sequence>
<keyword evidence="2" id="KW-0539">Nucleus</keyword>
<dbReference type="InterPro" id="IPR036390">
    <property type="entry name" value="WH_DNA-bd_sf"/>
</dbReference>
<dbReference type="GO" id="GO:0005634">
    <property type="term" value="C:nucleus"/>
    <property type="evidence" value="ECO:0007669"/>
    <property type="project" value="UniProtKB-SubCell"/>
</dbReference>
<evidence type="ECO:0000259" key="3">
    <source>
        <dbReference type="PROSITE" id="PS50039"/>
    </source>
</evidence>
<dbReference type="Gene3D" id="1.10.10.10">
    <property type="entry name" value="Winged helix-like DNA-binding domain superfamily/Winged helix DNA-binding domain"/>
    <property type="match status" value="1"/>
</dbReference>
<proteinExistence type="predicted"/>
<dbReference type="SUPFAM" id="SSF46785">
    <property type="entry name" value="Winged helix' DNA-binding domain"/>
    <property type="match status" value="1"/>
</dbReference>
<reference evidence="4" key="3">
    <citation type="submission" date="2015-04" db="EMBL/GenBank/DDBJ databases">
        <authorList>
            <consortium name="FlyBase"/>
        </authorList>
    </citation>
    <scope>NUCLEOTIDE SEQUENCE</scope>
    <source>
        <strain evidence="4">W501</strain>
    </source>
</reference>
<accession>A0A0J9US70</accession>
<dbReference type="InterPro" id="IPR036388">
    <property type="entry name" value="WH-like_DNA-bd_sf"/>
</dbReference>
<dbReference type="FunFam" id="1.10.10.10:FF:000530">
    <property type="entry name" value="Forkhead box protein (AaegFOXM2)"/>
    <property type="match status" value="1"/>
</dbReference>
<feature type="domain" description="Fork-head" evidence="3">
    <location>
        <begin position="146"/>
        <end position="217"/>
    </location>
</feature>
<reference evidence="4" key="1">
    <citation type="journal article" date="2013" name="Genome Res.">
        <title>A second-generation assembly of the Drosophila simulans genome provides new insights into patterns of lineage-specific divergence.</title>
        <authorList>
            <person name="Hu T.T."/>
            <person name="Eisen M.B."/>
            <person name="Thornton K.R."/>
            <person name="Andolfatto P."/>
        </authorList>
    </citation>
    <scope>NUCLEOTIDE SEQUENCE [LARGE SCALE GENOMIC DNA]</scope>
    <source>
        <strain evidence="4">W501</strain>
    </source>
</reference>
<keyword evidence="1 2" id="KW-0238">DNA-binding</keyword>
<dbReference type="AlphaFoldDB" id="A0A0J9US70"/>
<gene>
    <name evidence="4" type="primary">Dsim\GD27269</name>
    <name evidence="4" type="ORF">Dsimw501_GD27269</name>
</gene>
<dbReference type="GO" id="GO:0009653">
    <property type="term" value="P:anatomical structure morphogenesis"/>
    <property type="evidence" value="ECO:0007669"/>
    <property type="project" value="TreeGrafter"/>
</dbReference>
<dbReference type="KEGG" id="dsi:Dsimw501_GD27269"/>
<evidence type="ECO:0000256" key="1">
    <source>
        <dbReference type="ARBA" id="ARBA00023125"/>
    </source>
</evidence>
<dbReference type="PRINTS" id="PR00053">
    <property type="entry name" value="FORKHEAD"/>
</dbReference>
<protein>
    <recommendedName>
        <fullName evidence="3">Fork-head domain-containing protein</fullName>
    </recommendedName>
</protein>
<dbReference type="InterPro" id="IPR001766">
    <property type="entry name" value="Fork_head_dom"/>
</dbReference>
<comment type="subcellular location">
    <subcellularLocation>
        <location evidence="2">Nucleus</location>
    </subcellularLocation>
</comment>
<dbReference type="PANTHER" id="PTHR11829">
    <property type="entry name" value="FORKHEAD BOX PROTEIN"/>
    <property type="match status" value="1"/>
</dbReference>
<organism evidence="4">
    <name type="scientific">Drosophila simulans</name>
    <name type="common">Fruit fly</name>
    <dbReference type="NCBI Taxonomy" id="7240"/>
    <lineage>
        <taxon>Eukaryota</taxon>
        <taxon>Metazoa</taxon>
        <taxon>Ecdysozoa</taxon>
        <taxon>Arthropoda</taxon>
        <taxon>Hexapoda</taxon>
        <taxon>Insecta</taxon>
        <taxon>Pterygota</taxon>
        <taxon>Neoptera</taxon>
        <taxon>Endopterygota</taxon>
        <taxon>Diptera</taxon>
        <taxon>Brachycera</taxon>
        <taxon>Muscomorpha</taxon>
        <taxon>Ephydroidea</taxon>
        <taxon>Drosophilidae</taxon>
        <taxon>Drosophila</taxon>
        <taxon>Sophophora</taxon>
    </lineage>
</organism>
<reference evidence="4" key="2">
    <citation type="submission" date="2014-06" db="EMBL/GenBank/DDBJ databases">
        <authorList>
            <person name="Hu T."/>
            <person name="Eisen M.B."/>
            <person name="Thornton K.R."/>
            <person name="Andolfatto P."/>
        </authorList>
    </citation>
    <scope>NUCLEOTIDE SEQUENCE</scope>
    <source>
        <strain evidence="4">W501</strain>
    </source>
</reference>
<dbReference type="Pfam" id="PF00250">
    <property type="entry name" value="Forkhead"/>
    <property type="match status" value="1"/>
</dbReference>
<dbReference type="PROSITE" id="PS50039">
    <property type="entry name" value="FORK_HEAD_3"/>
    <property type="match status" value="1"/>
</dbReference>
<dbReference type="SMART" id="SM00339">
    <property type="entry name" value="FH"/>
    <property type="match status" value="1"/>
</dbReference>
<dbReference type="Bgee" id="FBgn0268559">
    <property type="expression patterns" value="Expressed in female reproductive system and 2 other cell types or tissues"/>
</dbReference>
<dbReference type="EMBL" id="CM002916">
    <property type="protein sequence ID" value="KMZ07151.1"/>
    <property type="molecule type" value="Genomic_DNA"/>
</dbReference>